<feature type="repeat" description="ANK" evidence="3">
    <location>
        <begin position="76"/>
        <end position="108"/>
    </location>
</feature>
<dbReference type="PANTHER" id="PTHR24201:SF15">
    <property type="entry name" value="ANKYRIN REPEAT DOMAIN-CONTAINING PROTEIN 66"/>
    <property type="match status" value="1"/>
</dbReference>
<dbReference type="SUPFAM" id="SSF48403">
    <property type="entry name" value="Ankyrin repeat"/>
    <property type="match status" value="1"/>
</dbReference>
<sequence>MAGHVTGLELHEACTLGDYDALEEYMKSGKYENYINMKDPEWQNRTPIHWACSKGYVDCLRLLLEHGAKPNARMSMGWTPAHCAAETGKLHVLRALHNAGAAIYRKDKYGDTPKNVAQMYGHTECVKYLESIENERKSRSEEPDSEDDTDEDTDDETHGNT</sequence>
<dbReference type="Gene3D" id="1.25.40.20">
    <property type="entry name" value="Ankyrin repeat-containing domain"/>
    <property type="match status" value="2"/>
</dbReference>
<keyword evidence="1" id="KW-0677">Repeat</keyword>
<feature type="repeat" description="ANK" evidence="3">
    <location>
        <begin position="43"/>
        <end position="75"/>
    </location>
</feature>
<gene>
    <name evidence="5" type="ORF">LSH36_251g00009</name>
</gene>
<evidence type="ECO:0000313" key="6">
    <source>
        <dbReference type="Proteomes" id="UP001208570"/>
    </source>
</evidence>
<evidence type="ECO:0000313" key="5">
    <source>
        <dbReference type="EMBL" id="KAK2154990.1"/>
    </source>
</evidence>
<reference evidence="5" key="1">
    <citation type="journal article" date="2023" name="Mol. Biol. Evol.">
        <title>Third-Generation Sequencing Reveals the Adaptive Role of the Epigenome in Three Deep-Sea Polychaetes.</title>
        <authorList>
            <person name="Perez M."/>
            <person name="Aroh O."/>
            <person name="Sun Y."/>
            <person name="Lan Y."/>
            <person name="Juniper S.K."/>
            <person name="Young C.R."/>
            <person name="Angers B."/>
            <person name="Qian P.Y."/>
        </authorList>
    </citation>
    <scope>NUCLEOTIDE SEQUENCE</scope>
    <source>
        <strain evidence="5">P08H-3</strain>
    </source>
</reference>
<dbReference type="SMART" id="SM00248">
    <property type="entry name" value="ANK"/>
    <property type="match status" value="3"/>
</dbReference>
<dbReference type="AlphaFoldDB" id="A0AAD9N355"/>
<proteinExistence type="predicted"/>
<dbReference type="PROSITE" id="PS50297">
    <property type="entry name" value="ANK_REP_REGION"/>
    <property type="match status" value="2"/>
</dbReference>
<dbReference type="PANTHER" id="PTHR24201">
    <property type="entry name" value="ANK_REP_REGION DOMAIN-CONTAINING PROTEIN"/>
    <property type="match status" value="1"/>
</dbReference>
<evidence type="ECO:0000256" key="3">
    <source>
        <dbReference type="PROSITE-ProRule" id="PRU00023"/>
    </source>
</evidence>
<feature type="compositionally biased region" description="Basic and acidic residues" evidence="4">
    <location>
        <begin position="133"/>
        <end position="142"/>
    </location>
</feature>
<dbReference type="PROSITE" id="PS50088">
    <property type="entry name" value="ANK_REPEAT"/>
    <property type="match status" value="2"/>
</dbReference>
<evidence type="ECO:0000256" key="1">
    <source>
        <dbReference type="ARBA" id="ARBA00022737"/>
    </source>
</evidence>
<comment type="caution">
    <text evidence="5">The sequence shown here is derived from an EMBL/GenBank/DDBJ whole genome shotgun (WGS) entry which is preliminary data.</text>
</comment>
<feature type="compositionally biased region" description="Acidic residues" evidence="4">
    <location>
        <begin position="143"/>
        <end position="155"/>
    </location>
</feature>
<feature type="region of interest" description="Disordered" evidence="4">
    <location>
        <begin position="131"/>
        <end position="161"/>
    </location>
</feature>
<accession>A0AAD9N355</accession>
<dbReference type="Pfam" id="PF12796">
    <property type="entry name" value="Ank_2"/>
    <property type="match status" value="1"/>
</dbReference>
<name>A0AAD9N355_9ANNE</name>
<dbReference type="Proteomes" id="UP001208570">
    <property type="component" value="Unassembled WGS sequence"/>
</dbReference>
<dbReference type="InterPro" id="IPR036770">
    <property type="entry name" value="Ankyrin_rpt-contain_sf"/>
</dbReference>
<evidence type="ECO:0008006" key="7">
    <source>
        <dbReference type="Google" id="ProtNLM"/>
    </source>
</evidence>
<keyword evidence="2 3" id="KW-0040">ANK repeat</keyword>
<dbReference type="EMBL" id="JAODUP010000251">
    <property type="protein sequence ID" value="KAK2154990.1"/>
    <property type="molecule type" value="Genomic_DNA"/>
</dbReference>
<dbReference type="InterPro" id="IPR050776">
    <property type="entry name" value="Ank_Repeat/CDKN_Inhibitor"/>
</dbReference>
<dbReference type="InterPro" id="IPR002110">
    <property type="entry name" value="Ankyrin_rpt"/>
</dbReference>
<evidence type="ECO:0000256" key="4">
    <source>
        <dbReference type="SAM" id="MobiDB-lite"/>
    </source>
</evidence>
<protein>
    <recommendedName>
        <fullName evidence="7">Ankyrin repeat domain-containing protein 66</fullName>
    </recommendedName>
</protein>
<evidence type="ECO:0000256" key="2">
    <source>
        <dbReference type="ARBA" id="ARBA00023043"/>
    </source>
</evidence>
<organism evidence="5 6">
    <name type="scientific">Paralvinella palmiformis</name>
    <dbReference type="NCBI Taxonomy" id="53620"/>
    <lineage>
        <taxon>Eukaryota</taxon>
        <taxon>Metazoa</taxon>
        <taxon>Spiralia</taxon>
        <taxon>Lophotrochozoa</taxon>
        <taxon>Annelida</taxon>
        <taxon>Polychaeta</taxon>
        <taxon>Sedentaria</taxon>
        <taxon>Canalipalpata</taxon>
        <taxon>Terebellida</taxon>
        <taxon>Terebelliformia</taxon>
        <taxon>Alvinellidae</taxon>
        <taxon>Paralvinella</taxon>
    </lineage>
</organism>
<keyword evidence="6" id="KW-1185">Reference proteome</keyword>